<dbReference type="Proteomes" id="UP000217265">
    <property type="component" value="Chromosome"/>
</dbReference>
<keyword evidence="1" id="KW-0472">Membrane</keyword>
<dbReference type="GO" id="GO:0016788">
    <property type="term" value="F:hydrolase activity, acting on ester bonds"/>
    <property type="evidence" value="ECO:0007669"/>
    <property type="project" value="UniProtKB-ARBA"/>
</dbReference>
<dbReference type="OrthoDB" id="228932at2"/>
<evidence type="ECO:0000313" key="2">
    <source>
        <dbReference type="EMBL" id="ATC64197.1"/>
    </source>
</evidence>
<name>A0A290Q7F4_9BACT</name>
<proteinExistence type="predicted"/>
<keyword evidence="3" id="KW-1185">Reference proteome</keyword>
<accession>A0A290Q7F4</accession>
<dbReference type="InterPro" id="IPR019734">
    <property type="entry name" value="TPR_rpt"/>
</dbReference>
<dbReference type="KEGG" id="vbh:CMV30_09650"/>
<evidence type="ECO:0000313" key="3">
    <source>
        <dbReference type="Proteomes" id="UP000217265"/>
    </source>
</evidence>
<dbReference type="RefSeq" id="WP_096055829.1">
    <property type="nucleotide sequence ID" value="NZ_CP023344.1"/>
</dbReference>
<dbReference type="SUPFAM" id="SSF48452">
    <property type="entry name" value="TPR-like"/>
    <property type="match status" value="2"/>
</dbReference>
<dbReference type="Gene3D" id="1.25.40.10">
    <property type="entry name" value="Tetratricopeptide repeat domain"/>
    <property type="match status" value="2"/>
</dbReference>
<dbReference type="AlphaFoldDB" id="A0A290Q7F4"/>
<keyword evidence="1" id="KW-0812">Transmembrane</keyword>
<organism evidence="2 3">
    <name type="scientific">Nibricoccus aquaticus</name>
    <dbReference type="NCBI Taxonomy" id="2576891"/>
    <lineage>
        <taxon>Bacteria</taxon>
        <taxon>Pseudomonadati</taxon>
        <taxon>Verrucomicrobiota</taxon>
        <taxon>Opitutia</taxon>
        <taxon>Opitutales</taxon>
        <taxon>Opitutaceae</taxon>
        <taxon>Nibricoccus</taxon>
    </lineage>
</organism>
<sequence length="614" mass="67732">MEENHQNFPLSSEPAALQPVRAPLSLGRKLLFSAVLTAVIFALLLGALELSLRLAGYGHSTDFVRREKLPDGSVILRENRDCTVPFFSEQLVRRPQPFRLSAHKNPGAIRIVVLGSSAAMGDPEASFSIARLLETRLRAAYPDKTFEVVNAAITAINSHVVRGIADDCARELQPDLFIVYEGHNEVIGPFGPTGVFTGFLRSERAVRLAIWLKSTRTGQLLASLSRSSSSPEKWGGMEMFLQHQIAADDPRLDTVRAHFRENLRAIAASADRAGATTLLCTTLANQRDFAPFLSLHRPGLTAAQLAEWEKYYATANEAALLKHTGRAEAAYRAALEIDDQYAELSFRLARLLLPTGQHADVPALFQRALDLDALRFRADSSLNEVIRSLPASLPQSHVRIVDLTSPLAAPARQGPYIGNTHLYEHVHLTFLGTHSVVEELFPAVVSELQAQELLPTGPINLPFDYGELRRRLAFTAYEQAMIFAELQNRYQRPPFTAQSDHALRLETTAKQLASAQSLLARPDATAALRASYDYAIASAPEDWILHRNTGMMLLARSEPAAALPYLEKAAAWIDDDIDTLLALANAHRALGHPTDADRLFTRARTLEPRHPSLP</sequence>
<evidence type="ECO:0008006" key="4">
    <source>
        <dbReference type="Google" id="ProtNLM"/>
    </source>
</evidence>
<gene>
    <name evidence="2" type="ORF">CMV30_09650</name>
</gene>
<dbReference type="EMBL" id="CP023344">
    <property type="protein sequence ID" value="ATC64197.1"/>
    <property type="molecule type" value="Genomic_DNA"/>
</dbReference>
<dbReference type="SUPFAM" id="SSF52266">
    <property type="entry name" value="SGNH hydrolase"/>
    <property type="match status" value="1"/>
</dbReference>
<dbReference type="InterPro" id="IPR011990">
    <property type="entry name" value="TPR-like_helical_dom_sf"/>
</dbReference>
<evidence type="ECO:0000256" key="1">
    <source>
        <dbReference type="SAM" id="Phobius"/>
    </source>
</evidence>
<feature type="transmembrane region" description="Helical" evidence="1">
    <location>
        <begin position="30"/>
        <end position="48"/>
    </location>
</feature>
<keyword evidence="1" id="KW-1133">Transmembrane helix</keyword>
<dbReference type="Gene3D" id="3.40.50.1110">
    <property type="entry name" value="SGNH hydrolase"/>
    <property type="match status" value="1"/>
</dbReference>
<dbReference type="SMART" id="SM00028">
    <property type="entry name" value="TPR"/>
    <property type="match status" value="3"/>
</dbReference>
<protein>
    <recommendedName>
        <fullName evidence="4">SGNH hydrolase-type esterase domain-containing protein</fullName>
    </recommendedName>
</protein>
<reference evidence="2 3" key="1">
    <citation type="submission" date="2017-09" db="EMBL/GenBank/DDBJ databases">
        <title>Complete genome sequence of Verrucomicrobial strain HZ-65, isolated from freshwater.</title>
        <authorList>
            <person name="Choi A."/>
        </authorList>
    </citation>
    <scope>NUCLEOTIDE SEQUENCE [LARGE SCALE GENOMIC DNA]</scope>
    <source>
        <strain evidence="2 3">HZ-65</strain>
    </source>
</reference>
<dbReference type="InterPro" id="IPR036514">
    <property type="entry name" value="SGNH_hydro_sf"/>
</dbReference>